<dbReference type="PANTHER" id="PTHR21058:SF0">
    <property type="entry name" value="6,7-DIMETHYL-8-RIBITYLLUMAZINE SYNTHASE"/>
    <property type="match status" value="1"/>
</dbReference>
<keyword evidence="4 7" id="KW-0686">Riboflavin biosynthesis</keyword>
<evidence type="ECO:0000256" key="4">
    <source>
        <dbReference type="ARBA" id="ARBA00022619"/>
    </source>
</evidence>
<feature type="binding site" evidence="7">
    <location>
        <position position="117"/>
    </location>
    <ligand>
        <name>5-amino-6-(D-ribitylamino)uracil</name>
        <dbReference type="ChEBI" id="CHEBI:15934"/>
    </ligand>
</feature>
<dbReference type="GO" id="GO:0005829">
    <property type="term" value="C:cytosol"/>
    <property type="evidence" value="ECO:0007669"/>
    <property type="project" value="TreeGrafter"/>
</dbReference>
<dbReference type="GO" id="GO:0009231">
    <property type="term" value="P:riboflavin biosynthetic process"/>
    <property type="evidence" value="ECO:0007669"/>
    <property type="project" value="UniProtKB-UniRule"/>
</dbReference>
<evidence type="ECO:0000256" key="3">
    <source>
        <dbReference type="ARBA" id="ARBA00012664"/>
    </source>
</evidence>
<reference evidence="9 10" key="1">
    <citation type="submission" date="2020-10" db="EMBL/GenBank/DDBJ databases">
        <title>Ca. Dormibacterota MAGs.</title>
        <authorList>
            <person name="Montgomery K."/>
        </authorList>
    </citation>
    <scope>NUCLEOTIDE SEQUENCE [LARGE SCALE GENOMIC DNA]</scope>
    <source>
        <strain evidence="9">SC8811_S16_3</strain>
    </source>
</reference>
<dbReference type="EC" id="2.5.1.78" evidence="3 7"/>
<feature type="binding site" evidence="7">
    <location>
        <begin position="84"/>
        <end position="86"/>
    </location>
    <ligand>
        <name>5-amino-6-(D-ribitylamino)uracil</name>
        <dbReference type="ChEBI" id="CHEBI:15934"/>
    </ligand>
</feature>
<evidence type="ECO:0000256" key="5">
    <source>
        <dbReference type="ARBA" id="ARBA00022679"/>
    </source>
</evidence>
<sequence>MGERGRERPAPEDLDATRLRVGVIVSRFNLDISRRLLRGALEALAEHGAADPEVVWVPGAMEIPLAAMTLAESGAFDALLALGCVINGETAHFQYVAGESAAGLMHVNLDTGVPCVNGILTTYDRDQAQARSGPKNNKGAEAAETAIEMANLINRLQEGVEDTEDGAEAGLAGELRRADQPIVPRPLKSGRGASRPPA</sequence>
<feature type="binding site" evidence="7">
    <location>
        <position position="28"/>
    </location>
    <ligand>
        <name>5-amino-6-(D-ribitylamino)uracil</name>
        <dbReference type="ChEBI" id="CHEBI:15934"/>
    </ligand>
</feature>
<comment type="catalytic activity">
    <reaction evidence="6 7">
        <text>(2S)-2-hydroxy-3-oxobutyl phosphate + 5-amino-6-(D-ribitylamino)uracil = 6,7-dimethyl-8-(1-D-ribityl)lumazine + phosphate + 2 H2O + H(+)</text>
        <dbReference type="Rhea" id="RHEA:26152"/>
        <dbReference type="ChEBI" id="CHEBI:15377"/>
        <dbReference type="ChEBI" id="CHEBI:15378"/>
        <dbReference type="ChEBI" id="CHEBI:15934"/>
        <dbReference type="ChEBI" id="CHEBI:43474"/>
        <dbReference type="ChEBI" id="CHEBI:58201"/>
        <dbReference type="ChEBI" id="CHEBI:58830"/>
        <dbReference type="EC" id="2.5.1.78"/>
    </reaction>
</comment>
<dbReference type="PANTHER" id="PTHR21058">
    <property type="entry name" value="6,7-DIMETHYL-8-RIBITYLLUMAZINE SYNTHASE DMRL SYNTHASE LUMAZINE SYNTHASE"/>
    <property type="match status" value="1"/>
</dbReference>
<evidence type="ECO:0000313" key="10">
    <source>
        <dbReference type="Proteomes" id="UP000620075"/>
    </source>
</evidence>
<protein>
    <recommendedName>
        <fullName evidence="3 7">6,7-dimethyl-8-ribityllumazine synthase</fullName>
        <shortName evidence="7">DMRL synthase</shortName>
        <shortName evidence="7">LS</shortName>
        <shortName evidence="7">Lumazine synthase</shortName>
        <ecNumber evidence="3 7">2.5.1.78</ecNumber>
    </recommendedName>
</protein>
<dbReference type="Pfam" id="PF00885">
    <property type="entry name" value="DMRL_synthase"/>
    <property type="match status" value="1"/>
</dbReference>
<evidence type="ECO:0000256" key="8">
    <source>
        <dbReference type="SAM" id="MobiDB-lite"/>
    </source>
</evidence>
<feature type="binding site" evidence="7">
    <location>
        <position position="131"/>
    </location>
    <ligand>
        <name>(2S)-2-hydroxy-3-oxobutyl phosphate</name>
        <dbReference type="ChEBI" id="CHEBI:58830"/>
    </ligand>
</feature>
<proteinExistence type="inferred from homology"/>
<dbReference type="SUPFAM" id="SSF52121">
    <property type="entry name" value="Lumazine synthase"/>
    <property type="match status" value="1"/>
</dbReference>
<dbReference type="NCBIfam" id="TIGR00114">
    <property type="entry name" value="lumazine-synth"/>
    <property type="match status" value="1"/>
</dbReference>
<dbReference type="Proteomes" id="UP000620075">
    <property type="component" value="Unassembled WGS sequence"/>
</dbReference>
<comment type="function">
    <text evidence="7">Catalyzes the formation of 6,7-dimethyl-8-ribityllumazine by condensation of 5-amino-6-(D-ribitylamino)uracil with 3,4-dihydroxy-2-butanone 4-phosphate. This is the penultimate step in the biosynthesis of riboflavin.</text>
</comment>
<feature type="binding site" evidence="7">
    <location>
        <begin position="89"/>
        <end position="90"/>
    </location>
    <ligand>
        <name>(2S)-2-hydroxy-3-oxobutyl phosphate</name>
        <dbReference type="ChEBI" id="CHEBI:58830"/>
    </ligand>
</feature>
<evidence type="ECO:0000256" key="1">
    <source>
        <dbReference type="ARBA" id="ARBA00004917"/>
    </source>
</evidence>
<evidence type="ECO:0000256" key="7">
    <source>
        <dbReference type="HAMAP-Rule" id="MF_00178"/>
    </source>
</evidence>
<dbReference type="EMBL" id="JAEKNQ010000057">
    <property type="protein sequence ID" value="MBJ7604411.1"/>
    <property type="molecule type" value="Genomic_DNA"/>
</dbReference>
<gene>
    <name evidence="7" type="primary">ribH</name>
    <name evidence="9" type="ORF">JF888_14700</name>
</gene>
<dbReference type="InterPro" id="IPR036467">
    <property type="entry name" value="LS/RS_sf"/>
</dbReference>
<organism evidence="9 10">
    <name type="scientific">Candidatus Dormiibacter inghamiae</name>
    <dbReference type="NCBI Taxonomy" id="3127013"/>
    <lineage>
        <taxon>Bacteria</taxon>
        <taxon>Bacillati</taxon>
        <taxon>Candidatus Dormiibacterota</taxon>
        <taxon>Candidatus Dormibacteria</taxon>
        <taxon>Candidatus Dormibacterales</taxon>
        <taxon>Candidatus Dormibacteraceae</taxon>
        <taxon>Candidatus Dormiibacter</taxon>
    </lineage>
</organism>
<dbReference type="InterPro" id="IPR002180">
    <property type="entry name" value="LS/RS"/>
</dbReference>
<dbReference type="CDD" id="cd09209">
    <property type="entry name" value="Lumazine_synthase-I"/>
    <property type="match status" value="1"/>
</dbReference>
<feature type="binding site" evidence="7">
    <location>
        <begin position="60"/>
        <end position="62"/>
    </location>
    <ligand>
        <name>5-amino-6-(D-ribitylamino)uracil</name>
        <dbReference type="ChEBI" id="CHEBI:15934"/>
    </ligand>
</feature>
<comment type="similarity">
    <text evidence="2 7">Belongs to the DMRL synthase family.</text>
</comment>
<dbReference type="InterPro" id="IPR034964">
    <property type="entry name" value="LS"/>
</dbReference>
<feature type="active site" description="Proton donor" evidence="7">
    <location>
        <position position="92"/>
    </location>
</feature>
<dbReference type="AlphaFoldDB" id="A0A934KIV9"/>
<evidence type="ECO:0000256" key="2">
    <source>
        <dbReference type="ARBA" id="ARBA00007424"/>
    </source>
</evidence>
<evidence type="ECO:0000256" key="6">
    <source>
        <dbReference type="ARBA" id="ARBA00048785"/>
    </source>
</evidence>
<keyword evidence="5 7" id="KW-0808">Transferase</keyword>
<dbReference type="HAMAP" id="MF_00178">
    <property type="entry name" value="Lumazine_synth"/>
    <property type="match status" value="1"/>
</dbReference>
<dbReference type="GO" id="GO:0000906">
    <property type="term" value="F:6,7-dimethyl-8-ribityllumazine synthase activity"/>
    <property type="evidence" value="ECO:0007669"/>
    <property type="project" value="UniProtKB-UniRule"/>
</dbReference>
<accession>A0A934KIV9</accession>
<comment type="pathway">
    <text evidence="1 7">Cofactor biosynthesis; riboflavin biosynthesis; riboflavin from 2-hydroxy-3-oxobutyl phosphate and 5-amino-6-(D-ribitylamino)uracil: step 1/2.</text>
</comment>
<feature type="region of interest" description="Disordered" evidence="8">
    <location>
        <begin position="157"/>
        <end position="198"/>
    </location>
</feature>
<dbReference type="Gene3D" id="3.40.50.960">
    <property type="entry name" value="Lumazine/riboflavin synthase"/>
    <property type="match status" value="1"/>
</dbReference>
<comment type="caution">
    <text evidence="9">The sequence shown here is derived from an EMBL/GenBank/DDBJ whole genome shotgun (WGS) entry which is preliminary data.</text>
</comment>
<dbReference type="GO" id="GO:0009349">
    <property type="term" value="C:riboflavin synthase complex"/>
    <property type="evidence" value="ECO:0007669"/>
    <property type="project" value="UniProtKB-UniRule"/>
</dbReference>
<evidence type="ECO:0000313" key="9">
    <source>
        <dbReference type="EMBL" id="MBJ7604411.1"/>
    </source>
</evidence>
<name>A0A934KIV9_9BACT</name>